<dbReference type="PANTHER" id="PTHR35004">
    <property type="entry name" value="TRANSPOSASE RV3428C-RELATED"/>
    <property type="match status" value="1"/>
</dbReference>
<dbReference type="InterPro" id="IPR012337">
    <property type="entry name" value="RNaseH-like_sf"/>
</dbReference>
<keyword evidence="3" id="KW-1185">Reference proteome</keyword>
<dbReference type="InterPro" id="IPR009057">
    <property type="entry name" value="Homeodomain-like_sf"/>
</dbReference>
<name>A0ABV5TJS8_9ACTN</name>
<comment type="caution">
    <text evidence="2">The sequence shown here is derived from an EMBL/GenBank/DDBJ whole genome shotgun (WGS) entry which is preliminary data.</text>
</comment>
<dbReference type="Pfam" id="PF13565">
    <property type="entry name" value="HTH_32"/>
    <property type="match status" value="1"/>
</dbReference>
<dbReference type="RefSeq" id="WP_344744084.1">
    <property type="nucleotide sequence ID" value="NZ_BAAAWW010000038.1"/>
</dbReference>
<evidence type="ECO:0000313" key="2">
    <source>
        <dbReference type="EMBL" id="MFB9679151.1"/>
    </source>
</evidence>
<organism evidence="2 3">
    <name type="scientific">Streptosporangium vulgare</name>
    <dbReference type="NCBI Taxonomy" id="46190"/>
    <lineage>
        <taxon>Bacteria</taxon>
        <taxon>Bacillati</taxon>
        <taxon>Actinomycetota</taxon>
        <taxon>Actinomycetes</taxon>
        <taxon>Streptosporangiales</taxon>
        <taxon>Streptosporangiaceae</taxon>
        <taxon>Streptosporangium</taxon>
    </lineage>
</organism>
<dbReference type="InterPro" id="IPR036397">
    <property type="entry name" value="RNaseH_sf"/>
</dbReference>
<protein>
    <submittedName>
        <fullName evidence="2">IS481 family transposase</fullName>
    </submittedName>
</protein>
<dbReference type="EMBL" id="JBHMBS010000014">
    <property type="protein sequence ID" value="MFB9679151.1"/>
    <property type="molecule type" value="Genomic_DNA"/>
</dbReference>
<dbReference type="InterPro" id="IPR001584">
    <property type="entry name" value="Integrase_cat-core"/>
</dbReference>
<proteinExistence type="predicted"/>
<dbReference type="PROSITE" id="PS50994">
    <property type="entry name" value="INTEGRASE"/>
    <property type="match status" value="1"/>
</dbReference>
<dbReference type="PANTHER" id="PTHR35004:SF6">
    <property type="entry name" value="TRANSPOSASE"/>
    <property type="match status" value="1"/>
</dbReference>
<accession>A0ABV5TJS8</accession>
<dbReference type="InterPro" id="IPR047656">
    <property type="entry name" value="IS481-like_transpos"/>
</dbReference>
<reference evidence="2 3" key="1">
    <citation type="submission" date="2024-09" db="EMBL/GenBank/DDBJ databases">
        <authorList>
            <person name="Sun Q."/>
            <person name="Mori K."/>
        </authorList>
    </citation>
    <scope>NUCLEOTIDE SEQUENCE [LARGE SCALE GENOMIC DNA]</scope>
    <source>
        <strain evidence="2 3">JCM 3028</strain>
    </source>
</reference>
<dbReference type="Gene3D" id="3.30.420.10">
    <property type="entry name" value="Ribonuclease H-like superfamily/Ribonuclease H"/>
    <property type="match status" value="1"/>
</dbReference>
<sequence>MSVVEQRYHAVIEVLSGAKVTDVAGRYGISRQSVHTGVRRYQEGGLSALADRSHRVRAHPMRIPAVIEAMICELRRAHPRWGPRTLGWEMARRGVDPVPSRSSIYRALLRNGLIDPMARKRKRGDYVRWERPEPMQLCQMDIMGGVLLQDGTECKLITGVDDHSRFCVIASVVARPTGRQVCAAFATAMRTFGVPLEVLTDNGKQFTGRFGGPKAGEVLFERVCRENGIRLRHTQPRTPTTTGKIERFHQTVRRELLDDEAPFASMNAAQEAVDAFTEHYNTARPHQALEMAFPADRFFAARAGQQQRQQADEALPLRLPASLTMAIPPPLSQAVSAPPEVITDDETPVTEPMALQAIEIERVVPDSGNLSVGRQQVWLGPDRAGLAITLWISAAHLHVFTAGGGRLKTVASRLTVKDLAALVASGAARPAGPAPVLEAPRHRPAIEVDRLVSSIGIVSLASQALCIGAHLAGQRVTLRLDGITAQVMDGERTLLRAVRCPLPITECGRLRGARRAGPPPTAPTGPVTVQRTVSIRGTIMVVGQKIQVGRVHARKILDVVVDDTHIAIHADGEPIRVVSRTTTQEITRIKSRAHTKQRKTS</sequence>
<evidence type="ECO:0000313" key="3">
    <source>
        <dbReference type="Proteomes" id="UP001589610"/>
    </source>
</evidence>
<dbReference type="SUPFAM" id="SSF46689">
    <property type="entry name" value="Homeodomain-like"/>
    <property type="match status" value="1"/>
</dbReference>
<dbReference type="Proteomes" id="UP001589610">
    <property type="component" value="Unassembled WGS sequence"/>
</dbReference>
<dbReference type="NCBIfam" id="NF033577">
    <property type="entry name" value="transpos_IS481"/>
    <property type="match status" value="1"/>
</dbReference>
<evidence type="ECO:0000259" key="1">
    <source>
        <dbReference type="PROSITE" id="PS50994"/>
    </source>
</evidence>
<gene>
    <name evidence="2" type="ORF">ACFFRH_27050</name>
</gene>
<dbReference type="Pfam" id="PF13683">
    <property type="entry name" value="rve_3"/>
    <property type="match status" value="1"/>
</dbReference>
<dbReference type="SUPFAM" id="SSF53098">
    <property type="entry name" value="Ribonuclease H-like"/>
    <property type="match status" value="1"/>
</dbReference>
<feature type="domain" description="Integrase catalytic" evidence="1">
    <location>
        <begin position="128"/>
        <end position="302"/>
    </location>
</feature>